<comment type="caution">
    <text evidence="2">The sequence shown here is derived from an EMBL/GenBank/DDBJ whole genome shotgun (WGS) entry which is preliminary data.</text>
</comment>
<accession>A0ABS8TE06</accession>
<feature type="non-terminal residue" evidence="2">
    <location>
        <position position="57"/>
    </location>
</feature>
<organism evidence="2 3">
    <name type="scientific">Datura stramonium</name>
    <name type="common">Jimsonweed</name>
    <name type="synonym">Common thornapple</name>
    <dbReference type="NCBI Taxonomy" id="4076"/>
    <lineage>
        <taxon>Eukaryota</taxon>
        <taxon>Viridiplantae</taxon>
        <taxon>Streptophyta</taxon>
        <taxon>Embryophyta</taxon>
        <taxon>Tracheophyta</taxon>
        <taxon>Spermatophyta</taxon>
        <taxon>Magnoliopsida</taxon>
        <taxon>eudicotyledons</taxon>
        <taxon>Gunneridae</taxon>
        <taxon>Pentapetalae</taxon>
        <taxon>asterids</taxon>
        <taxon>lamiids</taxon>
        <taxon>Solanales</taxon>
        <taxon>Solanaceae</taxon>
        <taxon>Solanoideae</taxon>
        <taxon>Datureae</taxon>
        <taxon>Datura</taxon>
    </lineage>
</organism>
<feature type="non-terminal residue" evidence="2">
    <location>
        <position position="1"/>
    </location>
</feature>
<reference evidence="2 3" key="1">
    <citation type="journal article" date="2021" name="BMC Genomics">
        <title>Datura genome reveals duplications of psychoactive alkaloid biosynthetic genes and high mutation rate following tissue culture.</title>
        <authorList>
            <person name="Rajewski A."/>
            <person name="Carter-House D."/>
            <person name="Stajich J."/>
            <person name="Litt A."/>
        </authorList>
    </citation>
    <scope>NUCLEOTIDE SEQUENCE [LARGE SCALE GENOMIC DNA]</scope>
    <source>
        <strain evidence="2">AR-01</strain>
    </source>
</reference>
<evidence type="ECO:0000313" key="3">
    <source>
        <dbReference type="Proteomes" id="UP000823775"/>
    </source>
</evidence>
<evidence type="ECO:0000313" key="2">
    <source>
        <dbReference type="EMBL" id="MCD7469694.1"/>
    </source>
</evidence>
<keyword evidence="3" id="KW-1185">Reference proteome</keyword>
<name>A0ABS8TE06_DATST</name>
<sequence length="57" mass="6714">SWTTQAYLHFFLSICNSLPLVTACTKFVLFVMENDEVIRLRRQFFNPCRVEWGGAKE</sequence>
<dbReference type="EMBL" id="JACEIK010001470">
    <property type="protein sequence ID" value="MCD7469694.1"/>
    <property type="molecule type" value="Genomic_DNA"/>
</dbReference>
<keyword evidence="1" id="KW-0472">Membrane</keyword>
<feature type="transmembrane region" description="Helical" evidence="1">
    <location>
        <begin position="6"/>
        <end position="32"/>
    </location>
</feature>
<evidence type="ECO:0000256" key="1">
    <source>
        <dbReference type="SAM" id="Phobius"/>
    </source>
</evidence>
<keyword evidence="1" id="KW-0812">Transmembrane</keyword>
<gene>
    <name evidence="2" type="ORF">HAX54_008859</name>
</gene>
<dbReference type="Proteomes" id="UP000823775">
    <property type="component" value="Unassembled WGS sequence"/>
</dbReference>
<proteinExistence type="predicted"/>
<protein>
    <submittedName>
        <fullName evidence="2">Uncharacterized protein</fullName>
    </submittedName>
</protein>
<keyword evidence="1" id="KW-1133">Transmembrane helix</keyword>